<proteinExistence type="predicted"/>
<feature type="transmembrane region" description="Helical" evidence="1">
    <location>
        <begin position="283"/>
        <end position="301"/>
    </location>
</feature>
<evidence type="ECO:0000259" key="2">
    <source>
        <dbReference type="Pfam" id="PF00535"/>
    </source>
</evidence>
<keyword evidence="1" id="KW-0812">Transmembrane</keyword>
<dbReference type="Pfam" id="PF00535">
    <property type="entry name" value="Glycos_transf_2"/>
    <property type="match status" value="1"/>
</dbReference>
<evidence type="ECO:0000313" key="4">
    <source>
        <dbReference type="EMBL" id="KUG25137.1"/>
    </source>
</evidence>
<dbReference type="Gene3D" id="3.40.50.720">
    <property type="entry name" value="NAD(P)-binding Rossmann-like Domain"/>
    <property type="match status" value="1"/>
</dbReference>
<dbReference type="SUPFAM" id="SSF53448">
    <property type="entry name" value="Nucleotide-diphospho-sugar transferases"/>
    <property type="match status" value="1"/>
</dbReference>
<gene>
    <name evidence="4" type="ORF">ASZ90_005041</name>
</gene>
<dbReference type="InterPro" id="IPR003362">
    <property type="entry name" value="Bact_transf"/>
</dbReference>
<dbReference type="GO" id="GO:0016740">
    <property type="term" value="F:transferase activity"/>
    <property type="evidence" value="ECO:0007669"/>
    <property type="project" value="UniProtKB-KW"/>
</dbReference>
<protein>
    <submittedName>
        <fullName evidence="4">Glycosyl transferase, group 2 family protein</fullName>
    </submittedName>
</protein>
<dbReference type="InterPro" id="IPR029044">
    <property type="entry name" value="Nucleotide-diphossugar_trans"/>
</dbReference>
<keyword evidence="1" id="KW-0472">Membrane</keyword>
<feature type="transmembrane region" description="Helical" evidence="1">
    <location>
        <begin position="347"/>
        <end position="367"/>
    </location>
</feature>
<dbReference type="Gene3D" id="3.90.550.10">
    <property type="entry name" value="Spore Coat Polysaccharide Biosynthesis Protein SpsA, Chain A"/>
    <property type="match status" value="1"/>
</dbReference>
<feature type="transmembrane region" description="Helical" evidence="1">
    <location>
        <begin position="546"/>
        <end position="564"/>
    </location>
</feature>
<organism evidence="4">
    <name type="scientific">hydrocarbon metagenome</name>
    <dbReference type="NCBI Taxonomy" id="938273"/>
    <lineage>
        <taxon>unclassified sequences</taxon>
        <taxon>metagenomes</taxon>
        <taxon>ecological metagenomes</taxon>
    </lineage>
</organism>
<evidence type="ECO:0000256" key="1">
    <source>
        <dbReference type="SAM" id="Phobius"/>
    </source>
</evidence>
<dbReference type="InterPro" id="IPR001173">
    <property type="entry name" value="Glyco_trans_2-like"/>
</dbReference>
<feature type="transmembrane region" description="Helical" evidence="1">
    <location>
        <begin position="321"/>
        <end position="340"/>
    </location>
</feature>
<accession>A0A0W8FWB5</accession>
<dbReference type="Pfam" id="PF13727">
    <property type="entry name" value="CoA_binding_3"/>
    <property type="match status" value="1"/>
</dbReference>
<feature type="transmembrane region" description="Helical" evidence="1">
    <location>
        <begin position="373"/>
        <end position="392"/>
    </location>
</feature>
<dbReference type="AlphaFoldDB" id="A0A0W8FWB5"/>
<name>A0A0W8FWB5_9ZZZZ</name>
<dbReference type="PANTHER" id="PTHR43179:SF7">
    <property type="entry name" value="RHAMNOSYLTRANSFERASE WBBL"/>
    <property type="match status" value="1"/>
</dbReference>
<dbReference type="PANTHER" id="PTHR43179">
    <property type="entry name" value="RHAMNOSYLTRANSFERASE WBBL"/>
    <property type="match status" value="1"/>
</dbReference>
<dbReference type="CDD" id="cd04186">
    <property type="entry name" value="GT_2_like_c"/>
    <property type="match status" value="1"/>
</dbReference>
<keyword evidence="1" id="KW-1133">Transmembrane helix</keyword>
<dbReference type="EMBL" id="LNQE01000760">
    <property type="protein sequence ID" value="KUG25137.1"/>
    <property type="molecule type" value="Genomic_DNA"/>
</dbReference>
<sequence>MQLSIIIVNYNVKEFLLNLLDSLHKAVSKFDSEIIIVDNASDDGSVEAVRNKYPDVTLIENKINVGFGAANNQALNIANGKYFVLINPDTIVKEDTFTKLIEFLENTPDARMVGCKVLNPDGTLQLACRRSFPGPWTSFTKITGLSKLFPNSKLFARYNLTYLDENETHEVDAISGSFMMMRREVYKKTKGFDPQFFMYGEDLDLCYRTQKEGYKVYYVHSTEIIHYKGESTKRSSIDETKVFYDAMHLFVRKHFSSFFIVELILQAAIFFRKLFAFSNLYRLVIIALIFDLIVGVLSFISAEEIYSNERWEGFPAMFKPAVYFVPAFIQIVISALMNSYRKDGFSVLRSSLSLIVGLMVITSMTFFFKQYAFSRAVVLIAFSLMFFGFTFWRTIAKTIFKIGLSANERKNRTLIVGTNSKALTLTKKLKSSLTSIHHIIGLVGISTKSIGETIQNFRVIGSLGNIKKVIQENKIDKVIFSSDEITFNQMFSVVSNCQGMNVEFLVAGSDMDYLVGKSSITMLEDIPLLKVYYNISSFPHKAAKTMFDFIFSALILLLLYPLIYSHRKLTGRASEFSDFILNVPKVFTGKFSFVGPESTSQIEGLYLGKKGLTGLWNIENIDKNDEEEKRKLDIFYAKNQNIWLDIEILSRTFSNMFI</sequence>
<dbReference type="Pfam" id="PF02397">
    <property type="entry name" value="Bac_transf"/>
    <property type="match status" value="1"/>
</dbReference>
<keyword evidence="4" id="KW-0808">Transferase</keyword>
<comment type="caution">
    <text evidence="4">The sequence shown here is derived from an EMBL/GenBank/DDBJ whole genome shotgun (WGS) entry which is preliminary data.</text>
</comment>
<feature type="transmembrane region" description="Helical" evidence="1">
    <location>
        <begin position="254"/>
        <end position="271"/>
    </location>
</feature>
<evidence type="ECO:0000259" key="3">
    <source>
        <dbReference type="Pfam" id="PF02397"/>
    </source>
</evidence>
<feature type="domain" description="Glycosyltransferase 2-like" evidence="2">
    <location>
        <begin position="4"/>
        <end position="188"/>
    </location>
</feature>
<feature type="domain" description="Bacterial sugar transferase" evidence="3">
    <location>
        <begin position="585"/>
        <end position="657"/>
    </location>
</feature>
<reference evidence="4" key="1">
    <citation type="journal article" date="2015" name="Proc. Natl. Acad. Sci. U.S.A.">
        <title>Networks of energetic and metabolic interactions define dynamics in microbial communities.</title>
        <authorList>
            <person name="Embree M."/>
            <person name="Liu J.K."/>
            <person name="Al-Bassam M.M."/>
            <person name="Zengler K."/>
        </authorList>
    </citation>
    <scope>NUCLEOTIDE SEQUENCE</scope>
</reference>